<feature type="non-terminal residue" evidence="1">
    <location>
        <position position="61"/>
    </location>
</feature>
<name>K1S4A1_9ZZZZ</name>
<evidence type="ECO:0000313" key="1">
    <source>
        <dbReference type="EMBL" id="EKC52373.1"/>
    </source>
</evidence>
<dbReference type="InterPro" id="IPR002347">
    <property type="entry name" value="SDR_fam"/>
</dbReference>
<dbReference type="Gene3D" id="3.40.50.720">
    <property type="entry name" value="NAD(P)-binding Rossmann-like Domain"/>
    <property type="match status" value="1"/>
</dbReference>
<dbReference type="AlphaFoldDB" id="K1S4A1"/>
<sequence length="61" mass="6348">MSSTTEARVAVITGGSSGIGLHAARALRGRGLNVYELSRRAENAEPGVTHLQADVTDEAQV</sequence>
<protein>
    <submittedName>
        <fullName evidence="1">Short-chain dehydrogenase/reductase</fullName>
    </submittedName>
</protein>
<dbReference type="Pfam" id="PF00106">
    <property type="entry name" value="adh_short"/>
    <property type="match status" value="1"/>
</dbReference>
<gene>
    <name evidence="1" type="ORF">OBE_13122</name>
</gene>
<accession>K1S4A1</accession>
<reference evidence="1" key="1">
    <citation type="journal article" date="2013" name="Environ. Microbiol.">
        <title>Microbiota from the distal guts of lean and obese adolescents exhibit partial functional redundancy besides clear differences in community structure.</title>
        <authorList>
            <person name="Ferrer M."/>
            <person name="Ruiz A."/>
            <person name="Lanza F."/>
            <person name="Haange S.B."/>
            <person name="Oberbach A."/>
            <person name="Till H."/>
            <person name="Bargiela R."/>
            <person name="Campoy C."/>
            <person name="Segura M.T."/>
            <person name="Richter M."/>
            <person name="von Bergen M."/>
            <person name="Seifert J."/>
            <person name="Suarez A."/>
        </authorList>
    </citation>
    <scope>NUCLEOTIDE SEQUENCE</scope>
</reference>
<comment type="caution">
    <text evidence="1">The sequence shown here is derived from an EMBL/GenBank/DDBJ whole genome shotgun (WGS) entry which is preliminary data.</text>
</comment>
<proteinExistence type="predicted"/>
<dbReference type="InterPro" id="IPR036291">
    <property type="entry name" value="NAD(P)-bd_dom_sf"/>
</dbReference>
<organism evidence="1">
    <name type="scientific">human gut metagenome</name>
    <dbReference type="NCBI Taxonomy" id="408170"/>
    <lineage>
        <taxon>unclassified sequences</taxon>
        <taxon>metagenomes</taxon>
        <taxon>organismal metagenomes</taxon>
    </lineage>
</organism>
<dbReference type="SUPFAM" id="SSF51735">
    <property type="entry name" value="NAD(P)-binding Rossmann-fold domains"/>
    <property type="match status" value="1"/>
</dbReference>
<dbReference type="EMBL" id="AJWZ01009064">
    <property type="protein sequence ID" value="EKC52373.1"/>
    <property type="molecule type" value="Genomic_DNA"/>
</dbReference>